<dbReference type="SUPFAM" id="SSF55729">
    <property type="entry name" value="Acyl-CoA N-acyltransferases (Nat)"/>
    <property type="match status" value="1"/>
</dbReference>
<dbReference type="EMBL" id="JACJQH010000018">
    <property type="protein sequence ID" value="MBD2196449.1"/>
    <property type="molecule type" value="Genomic_DNA"/>
</dbReference>
<protein>
    <submittedName>
        <fullName evidence="3">GNAT family N-acetyltransferase</fullName>
    </submittedName>
</protein>
<keyword evidence="1" id="KW-0812">Transmembrane</keyword>
<keyword evidence="4" id="KW-1185">Reference proteome</keyword>
<dbReference type="PROSITE" id="PS51186">
    <property type="entry name" value="GNAT"/>
    <property type="match status" value="1"/>
</dbReference>
<gene>
    <name evidence="3" type="ORF">H6G24_13225</name>
</gene>
<comment type="caution">
    <text evidence="3">The sequence shown here is derived from an EMBL/GenBank/DDBJ whole genome shotgun (WGS) entry which is preliminary data.</text>
</comment>
<dbReference type="InterPro" id="IPR016181">
    <property type="entry name" value="Acyl_CoA_acyltransferase"/>
</dbReference>
<reference evidence="3 4" key="1">
    <citation type="journal article" date="2020" name="ISME J.">
        <title>Comparative genomics reveals insights into cyanobacterial evolution and habitat adaptation.</title>
        <authorList>
            <person name="Chen M.Y."/>
            <person name="Teng W.K."/>
            <person name="Zhao L."/>
            <person name="Hu C.X."/>
            <person name="Zhou Y.K."/>
            <person name="Han B.P."/>
            <person name="Song L.R."/>
            <person name="Shu W.S."/>
        </authorList>
    </citation>
    <scope>NUCLEOTIDE SEQUENCE [LARGE SCALE GENOMIC DNA]</scope>
    <source>
        <strain evidence="3 4">FACHB-288</strain>
    </source>
</reference>
<evidence type="ECO:0000313" key="3">
    <source>
        <dbReference type="EMBL" id="MBD2196449.1"/>
    </source>
</evidence>
<dbReference type="RefSeq" id="WP_190540675.1">
    <property type="nucleotide sequence ID" value="NZ_CAWPNO010000049.1"/>
</dbReference>
<evidence type="ECO:0000313" key="4">
    <source>
        <dbReference type="Proteomes" id="UP000658514"/>
    </source>
</evidence>
<accession>A0ABR8A9E4</accession>
<feature type="transmembrane region" description="Helical" evidence="1">
    <location>
        <begin position="53"/>
        <end position="75"/>
    </location>
</feature>
<sequence length="190" mass="21971">MPLSHFDRSDLIIRKATVQDLRKKIIESVNYCIVILISILIISFFIISYFADAWILLIVFILPLILALVSITYNLGRLQGKFPIQPREITSWVAIYQGKVIGWVDINTQKDYSILENIRIKPNLRRKRIGYLLIQTLSHEIIKPLYVQSSSHSVAFYESLGFTEVSQKDLPNKIKECSAFSLRLKDMVLK</sequence>
<dbReference type="CDD" id="cd04301">
    <property type="entry name" value="NAT_SF"/>
    <property type="match status" value="1"/>
</dbReference>
<name>A0ABR8A9E4_9CYAN</name>
<dbReference type="Pfam" id="PF13673">
    <property type="entry name" value="Acetyltransf_10"/>
    <property type="match status" value="1"/>
</dbReference>
<keyword evidence="1" id="KW-1133">Transmembrane helix</keyword>
<proteinExistence type="predicted"/>
<evidence type="ECO:0000256" key="1">
    <source>
        <dbReference type="SAM" id="Phobius"/>
    </source>
</evidence>
<feature type="domain" description="N-acetyltransferase" evidence="2">
    <location>
        <begin position="45"/>
        <end position="187"/>
    </location>
</feature>
<dbReference type="Gene3D" id="3.40.630.30">
    <property type="match status" value="1"/>
</dbReference>
<dbReference type="Proteomes" id="UP000658514">
    <property type="component" value="Unassembled WGS sequence"/>
</dbReference>
<organism evidence="3 4">
    <name type="scientific">Calothrix parietina FACHB-288</name>
    <dbReference type="NCBI Taxonomy" id="2692896"/>
    <lineage>
        <taxon>Bacteria</taxon>
        <taxon>Bacillati</taxon>
        <taxon>Cyanobacteriota</taxon>
        <taxon>Cyanophyceae</taxon>
        <taxon>Nostocales</taxon>
        <taxon>Calotrichaceae</taxon>
        <taxon>Calothrix</taxon>
    </lineage>
</organism>
<evidence type="ECO:0000259" key="2">
    <source>
        <dbReference type="PROSITE" id="PS51186"/>
    </source>
</evidence>
<dbReference type="InterPro" id="IPR000182">
    <property type="entry name" value="GNAT_dom"/>
</dbReference>
<keyword evidence="1" id="KW-0472">Membrane</keyword>
<feature type="transmembrane region" description="Helical" evidence="1">
    <location>
        <begin position="29"/>
        <end position="47"/>
    </location>
</feature>